<dbReference type="PROSITE" id="PS51340">
    <property type="entry name" value="MOSC"/>
    <property type="match status" value="1"/>
</dbReference>
<evidence type="ECO:0000313" key="2">
    <source>
        <dbReference type="EMBL" id="HHI01090.1"/>
    </source>
</evidence>
<comment type="caution">
    <text evidence="2">The sequence shown here is derived from an EMBL/GenBank/DDBJ whole genome shotgun (WGS) entry which is preliminary data.</text>
</comment>
<dbReference type="InterPro" id="IPR052716">
    <property type="entry name" value="MOSC_domain"/>
</dbReference>
<dbReference type="PANTHER" id="PTHR36930">
    <property type="entry name" value="METAL-SULFUR CLUSTER BIOSYNTHESIS PROTEINS YUAD-RELATED"/>
    <property type="match status" value="1"/>
</dbReference>
<gene>
    <name evidence="2" type="ORF">ENL40_06465</name>
</gene>
<sequence>MMAGVVVAVCVSERKGTPKQNISEAYLEEGVGIPQDAHASFGHRQISMLALEDIEEAKVKLPELEPGSFAENITVKDFDLKSLEVGDRVQVGKAILELSQIGKECHTKCAIYHKTGDCIMPTRGIFFKVVKSGRVMAGDRVFKLN</sequence>
<dbReference type="GO" id="GO:0030170">
    <property type="term" value="F:pyridoxal phosphate binding"/>
    <property type="evidence" value="ECO:0007669"/>
    <property type="project" value="InterPro"/>
</dbReference>
<proteinExistence type="predicted"/>
<protein>
    <submittedName>
        <fullName evidence="2">MOSC domain-containing protein</fullName>
    </submittedName>
</protein>
<dbReference type="Pfam" id="PF03473">
    <property type="entry name" value="MOSC"/>
    <property type="match status" value="1"/>
</dbReference>
<dbReference type="GO" id="GO:0003824">
    <property type="term" value="F:catalytic activity"/>
    <property type="evidence" value="ECO:0007669"/>
    <property type="project" value="InterPro"/>
</dbReference>
<dbReference type="PANTHER" id="PTHR36930:SF1">
    <property type="entry name" value="MOSC DOMAIN-CONTAINING PROTEIN"/>
    <property type="match status" value="1"/>
</dbReference>
<dbReference type="AlphaFoldDB" id="A0A7C5P9R0"/>
<dbReference type="EMBL" id="DRTU01000263">
    <property type="protein sequence ID" value="HHI01090.1"/>
    <property type="molecule type" value="Genomic_DNA"/>
</dbReference>
<dbReference type="Gene3D" id="2.40.33.20">
    <property type="entry name" value="PK beta-barrel domain-like"/>
    <property type="match status" value="1"/>
</dbReference>
<accession>A0A7C5P9R0</accession>
<dbReference type="Proteomes" id="UP000886217">
    <property type="component" value="Unassembled WGS sequence"/>
</dbReference>
<dbReference type="GO" id="GO:0030151">
    <property type="term" value="F:molybdenum ion binding"/>
    <property type="evidence" value="ECO:0007669"/>
    <property type="project" value="InterPro"/>
</dbReference>
<dbReference type="InterPro" id="IPR011037">
    <property type="entry name" value="Pyrv_Knase-like_insert_dom_sf"/>
</dbReference>
<organism evidence="2">
    <name type="scientific">Thermococcus litoralis</name>
    <dbReference type="NCBI Taxonomy" id="2265"/>
    <lineage>
        <taxon>Archaea</taxon>
        <taxon>Methanobacteriati</taxon>
        <taxon>Methanobacteriota</taxon>
        <taxon>Thermococci</taxon>
        <taxon>Thermococcales</taxon>
        <taxon>Thermococcaceae</taxon>
        <taxon>Thermococcus</taxon>
    </lineage>
</organism>
<evidence type="ECO:0000259" key="1">
    <source>
        <dbReference type="PROSITE" id="PS51340"/>
    </source>
</evidence>
<dbReference type="SUPFAM" id="SSF50800">
    <property type="entry name" value="PK beta-barrel domain-like"/>
    <property type="match status" value="1"/>
</dbReference>
<feature type="domain" description="MOSC" evidence="1">
    <location>
        <begin position="19"/>
        <end position="144"/>
    </location>
</feature>
<dbReference type="InterPro" id="IPR005302">
    <property type="entry name" value="MoCF_Sase_C"/>
</dbReference>
<reference evidence="2" key="1">
    <citation type="journal article" date="2020" name="mSystems">
        <title>Genome- and Community-Level Interaction Insights into Carbon Utilization and Element Cycling Functions of Hydrothermarchaeota in Hydrothermal Sediment.</title>
        <authorList>
            <person name="Zhou Z."/>
            <person name="Liu Y."/>
            <person name="Xu W."/>
            <person name="Pan J."/>
            <person name="Luo Z.H."/>
            <person name="Li M."/>
        </authorList>
    </citation>
    <scope>NUCLEOTIDE SEQUENCE [LARGE SCALE GENOMIC DNA]</scope>
    <source>
        <strain evidence="2">HyVt-93</strain>
    </source>
</reference>
<name>A0A7C5P9R0_THELI</name>